<dbReference type="GO" id="GO:0000155">
    <property type="term" value="F:phosphorelay sensor kinase activity"/>
    <property type="evidence" value="ECO:0007669"/>
    <property type="project" value="InterPro"/>
</dbReference>
<dbReference type="InterPro" id="IPR050482">
    <property type="entry name" value="Sensor_HK_TwoCompSys"/>
</dbReference>
<evidence type="ECO:0000256" key="2">
    <source>
        <dbReference type="ARBA" id="ARBA00004651"/>
    </source>
</evidence>
<dbReference type="GO" id="GO:0005886">
    <property type="term" value="C:plasma membrane"/>
    <property type="evidence" value="ECO:0007669"/>
    <property type="project" value="UniProtKB-SubCell"/>
</dbReference>
<dbReference type="SMART" id="SM00304">
    <property type="entry name" value="HAMP"/>
    <property type="match status" value="1"/>
</dbReference>
<evidence type="ECO:0000259" key="16">
    <source>
        <dbReference type="PROSITE" id="PS50885"/>
    </source>
</evidence>
<accession>A0A172TND9</accession>
<evidence type="ECO:0000256" key="5">
    <source>
        <dbReference type="ARBA" id="ARBA00022553"/>
    </source>
</evidence>
<keyword evidence="5" id="KW-0597">Phosphoprotein</keyword>
<keyword evidence="7 14" id="KW-0812">Transmembrane</keyword>
<dbReference type="KEGG" id="pswu:SY83_22340"/>
<feature type="domain" description="Histidine kinase" evidence="15">
    <location>
        <begin position="147"/>
        <end position="337"/>
    </location>
</feature>
<sequence length="342" mass="38301">MGGWRNNVKWQMIAYFLIATVLVTSATFAGCVYFAHSLDHDYLWLLYLAGVLFLGLIIGYIAAQNIQRKLNVLQLSVFQMSKGNFTNRVAYSESDSFHQIYRDFNEMAESVEVKVKMLQTLGEELVMQRAESEEDAVLEERKRLARDLHDTVAQQLFAIHMSASSLPKLLERNSEASLEVLQQLIQMSQHAQKQMRSLIAQLRPLELDGQSLESALDKWFPDYCRQNSLQGTMDIQLIQGLSDAKEHQFFLIVQEAMANVTKHASASRVTLSLYETDNQYMLTISDNGSGFDGARVKLNSYGLSTMLERAQKLGGSLEVLSKPGAGTRVKAAIPKFSEAGGG</sequence>
<dbReference type="PROSITE" id="PS50109">
    <property type="entry name" value="HIS_KIN"/>
    <property type="match status" value="1"/>
</dbReference>
<dbReference type="SUPFAM" id="SSF55874">
    <property type="entry name" value="ATPase domain of HSP90 chaperone/DNA topoisomerase II/histidine kinase"/>
    <property type="match status" value="1"/>
</dbReference>
<evidence type="ECO:0000259" key="15">
    <source>
        <dbReference type="PROSITE" id="PS50109"/>
    </source>
</evidence>
<evidence type="ECO:0000256" key="7">
    <source>
        <dbReference type="ARBA" id="ARBA00022692"/>
    </source>
</evidence>
<dbReference type="Pfam" id="PF02518">
    <property type="entry name" value="HATPase_c"/>
    <property type="match status" value="1"/>
</dbReference>
<keyword evidence="9 17" id="KW-0418">Kinase</keyword>
<evidence type="ECO:0000256" key="10">
    <source>
        <dbReference type="ARBA" id="ARBA00022840"/>
    </source>
</evidence>
<keyword evidence="13 14" id="KW-0472">Membrane</keyword>
<feature type="transmembrane region" description="Helical" evidence="14">
    <location>
        <begin position="12"/>
        <end position="36"/>
    </location>
</feature>
<keyword evidence="10" id="KW-0067">ATP-binding</keyword>
<keyword evidence="12" id="KW-0902">Two-component regulatory system</keyword>
<evidence type="ECO:0000256" key="12">
    <source>
        <dbReference type="ARBA" id="ARBA00023012"/>
    </source>
</evidence>
<dbReference type="PROSITE" id="PS50885">
    <property type="entry name" value="HAMP"/>
    <property type="match status" value="1"/>
</dbReference>
<dbReference type="InterPro" id="IPR003594">
    <property type="entry name" value="HATPase_dom"/>
</dbReference>
<evidence type="ECO:0000313" key="17">
    <source>
        <dbReference type="EMBL" id="ANE48571.1"/>
    </source>
</evidence>
<dbReference type="Proteomes" id="UP000076927">
    <property type="component" value="Chromosome"/>
</dbReference>
<evidence type="ECO:0000256" key="11">
    <source>
        <dbReference type="ARBA" id="ARBA00022989"/>
    </source>
</evidence>
<dbReference type="AlphaFoldDB" id="A0A172TND9"/>
<dbReference type="OrthoDB" id="9795828at2"/>
<keyword evidence="4" id="KW-1003">Cell membrane</keyword>
<dbReference type="InterPro" id="IPR005467">
    <property type="entry name" value="His_kinase_dom"/>
</dbReference>
<evidence type="ECO:0000256" key="8">
    <source>
        <dbReference type="ARBA" id="ARBA00022741"/>
    </source>
</evidence>
<dbReference type="Gene3D" id="6.10.340.10">
    <property type="match status" value="1"/>
</dbReference>
<dbReference type="GO" id="GO:0005524">
    <property type="term" value="F:ATP binding"/>
    <property type="evidence" value="ECO:0007669"/>
    <property type="project" value="UniProtKB-KW"/>
</dbReference>
<evidence type="ECO:0000313" key="18">
    <source>
        <dbReference type="Proteomes" id="UP000076927"/>
    </source>
</evidence>
<reference evidence="17 18" key="1">
    <citation type="submission" date="2015-01" db="EMBL/GenBank/DDBJ databases">
        <title>Paenibacillus swuensis/DY6/whole genome sequencing.</title>
        <authorList>
            <person name="Kim M.K."/>
            <person name="Srinivasan S."/>
            <person name="Lee J.-J."/>
        </authorList>
    </citation>
    <scope>NUCLEOTIDE SEQUENCE [LARGE SCALE GENOMIC DNA]</scope>
    <source>
        <strain evidence="17 18">DY6</strain>
    </source>
</reference>
<protein>
    <recommendedName>
        <fullName evidence="3">histidine kinase</fullName>
        <ecNumber evidence="3">2.7.13.3</ecNumber>
    </recommendedName>
</protein>
<dbReference type="InterPro" id="IPR011712">
    <property type="entry name" value="Sig_transdc_His_kin_sub3_dim/P"/>
</dbReference>
<dbReference type="Gene3D" id="3.30.565.10">
    <property type="entry name" value="Histidine kinase-like ATPase, C-terminal domain"/>
    <property type="match status" value="1"/>
</dbReference>
<dbReference type="CDD" id="cd06225">
    <property type="entry name" value="HAMP"/>
    <property type="match status" value="1"/>
</dbReference>
<proteinExistence type="predicted"/>
<evidence type="ECO:0000256" key="4">
    <source>
        <dbReference type="ARBA" id="ARBA00022475"/>
    </source>
</evidence>
<dbReference type="GO" id="GO:0046983">
    <property type="term" value="F:protein dimerization activity"/>
    <property type="evidence" value="ECO:0007669"/>
    <property type="project" value="InterPro"/>
</dbReference>
<dbReference type="Gene3D" id="1.20.5.1930">
    <property type="match status" value="1"/>
</dbReference>
<dbReference type="EMBL" id="CP011388">
    <property type="protein sequence ID" value="ANE48571.1"/>
    <property type="molecule type" value="Genomic_DNA"/>
</dbReference>
<keyword evidence="11 14" id="KW-1133">Transmembrane helix</keyword>
<evidence type="ECO:0000256" key="13">
    <source>
        <dbReference type="ARBA" id="ARBA00023136"/>
    </source>
</evidence>
<dbReference type="CDD" id="cd16917">
    <property type="entry name" value="HATPase_UhpB-NarQ-NarX-like"/>
    <property type="match status" value="1"/>
</dbReference>
<dbReference type="PANTHER" id="PTHR24421:SF37">
    <property type="entry name" value="SENSOR HISTIDINE KINASE NARS"/>
    <property type="match status" value="1"/>
</dbReference>
<keyword evidence="18" id="KW-1185">Reference proteome</keyword>
<evidence type="ECO:0000256" key="1">
    <source>
        <dbReference type="ARBA" id="ARBA00000085"/>
    </source>
</evidence>
<dbReference type="SMART" id="SM00387">
    <property type="entry name" value="HATPase_c"/>
    <property type="match status" value="1"/>
</dbReference>
<keyword evidence="6" id="KW-0808">Transferase</keyword>
<dbReference type="EC" id="2.7.13.3" evidence="3"/>
<comment type="subcellular location">
    <subcellularLocation>
        <location evidence="2">Cell membrane</location>
        <topology evidence="2">Multi-pass membrane protein</topology>
    </subcellularLocation>
</comment>
<keyword evidence="8" id="KW-0547">Nucleotide-binding</keyword>
<feature type="domain" description="HAMP" evidence="16">
    <location>
        <begin position="64"/>
        <end position="116"/>
    </location>
</feature>
<dbReference type="InterPro" id="IPR036890">
    <property type="entry name" value="HATPase_C_sf"/>
</dbReference>
<name>A0A172TND9_9BACL</name>
<dbReference type="PATRIC" id="fig|1178515.4.peg.4530"/>
<dbReference type="PROSITE" id="PS51257">
    <property type="entry name" value="PROKAR_LIPOPROTEIN"/>
    <property type="match status" value="1"/>
</dbReference>
<evidence type="ECO:0000256" key="14">
    <source>
        <dbReference type="SAM" id="Phobius"/>
    </source>
</evidence>
<dbReference type="PANTHER" id="PTHR24421">
    <property type="entry name" value="NITRATE/NITRITE SENSOR PROTEIN NARX-RELATED"/>
    <property type="match status" value="1"/>
</dbReference>
<evidence type="ECO:0000256" key="9">
    <source>
        <dbReference type="ARBA" id="ARBA00022777"/>
    </source>
</evidence>
<dbReference type="RefSeq" id="WP_068610588.1">
    <property type="nucleotide sequence ID" value="NZ_CP011388.1"/>
</dbReference>
<organism evidence="17 18">
    <name type="scientific">Paenibacillus swuensis</name>
    <dbReference type="NCBI Taxonomy" id="1178515"/>
    <lineage>
        <taxon>Bacteria</taxon>
        <taxon>Bacillati</taxon>
        <taxon>Bacillota</taxon>
        <taxon>Bacilli</taxon>
        <taxon>Bacillales</taxon>
        <taxon>Paenibacillaceae</taxon>
        <taxon>Paenibacillus</taxon>
    </lineage>
</organism>
<dbReference type="Pfam" id="PF07730">
    <property type="entry name" value="HisKA_3"/>
    <property type="match status" value="1"/>
</dbReference>
<dbReference type="InterPro" id="IPR003660">
    <property type="entry name" value="HAMP_dom"/>
</dbReference>
<evidence type="ECO:0000256" key="6">
    <source>
        <dbReference type="ARBA" id="ARBA00022679"/>
    </source>
</evidence>
<dbReference type="STRING" id="1178515.SY83_22340"/>
<comment type="catalytic activity">
    <reaction evidence="1">
        <text>ATP + protein L-histidine = ADP + protein N-phospho-L-histidine.</text>
        <dbReference type="EC" id="2.7.13.3"/>
    </reaction>
</comment>
<feature type="transmembrane region" description="Helical" evidence="14">
    <location>
        <begin position="42"/>
        <end position="63"/>
    </location>
</feature>
<evidence type="ECO:0000256" key="3">
    <source>
        <dbReference type="ARBA" id="ARBA00012438"/>
    </source>
</evidence>
<gene>
    <name evidence="17" type="ORF">SY83_22340</name>
</gene>